<comment type="caution">
    <text evidence="3">The sequence shown here is derived from an EMBL/GenBank/DDBJ whole genome shotgun (WGS) entry which is preliminary data.</text>
</comment>
<sequence length="169" mass="18710">MDETTFTVTLTAILVACILLGIYFGRRNRTKRQHHIAAPTEVPARLLEREPTAAVDGTYITTVLGQHLLERVTAHRLGNRSQARIEVHPEGVVLLRVGEPNFFIPAPQITQVATVSGIAGKFVEKDGILAITWNLDDTEVTTGLRTETISEHQELRTTLETFTNGRQTA</sequence>
<gene>
    <name evidence="3" type="ORF">J2S62_001483</name>
</gene>
<evidence type="ECO:0000313" key="4">
    <source>
        <dbReference type="Proteomes" id="UP001183794"/>
    </source>
</evidence>
<dbReference type="Pfam" id="PF25362">
    <property type="entry name" value="bPH_11"/>
    <property type="match status" value="1"/>
</dbReference>
<reference evidence="3 4" key="1">
    <citation type="submission" date="2023-07" db="EMBL/GenBank/DDBJ databases">
        <title>Sequencing the genomes of 1000 actinobacteria strains.</title>
        <authorList>
            <person name="Klenk H.-P."/>
        </authorList>
    </citation>
    <scope>NUCLEOTIDE SEQUENCE [LARGE SCALE GENOMIC DNA]</scope>
    <source>
        <strain evidence="3 4">DSM 22966</strain>
    </source>
</reference>
<dbReference type="Proteomes" id="UP001183794">
    <property type="component" value="Unassembled WGS sequence"/>
</dbReference>
<evidence type="ECO:0000256" key="1">
    <source>
        <dbReference type="SAM" id="Phobius"/>
    </source>
</evidence>
<feature type="domain" description="PH" evidence="2">
    <location>
        <begin position="41"/>
        <end position="158"/>
    </location>
</feature>
<keyword evidence="4" id="KW-1185">Reference proteome</keyword>
<feature type="transmembrane region" description="Helical" evidence="1">
    <location>
        <begin position="6"/>
        <end position="25"/>
    </location>
</feature>
<evidence type="ECO:0000259" key="2">
    <source>
        <dbReference type="Pfam" id="PF25362"/>
    </source>
</evidence>
<proteinExistence type="predicted"/>
<accession>A0ABU2B0U8</accession>
<keyword evidence="1" id="KW-0472">Membrane</keyword>
<organism evidence="3 4">
    <name type="scientific">Enteractinococcus fodinae</name>
    <dbReference type="NCBI Taxonomy" id="684663"/>
    <lineage>
        <taxon>Bacteria</taxon>
        <taxon>Bacillati</taxon>
        <taxon>Actinomycetota</taxon>
        <taxon>Actinomycetes</taxon>
        <taxon>Micrococcales</taxon>
        <taxon>Micrococcaceae</taxon>
    </lineage>
</organism>
<evidence type="ECO:0000313" key="3">
    <source>
        <dbReference type="EMBL" id="MDR7347226.1"/>
    </source>
</evidence>
<keyword evidence="1" id="KW-1133">Transmembrane helix</keyword>
<dbReference type="InterPro" id="IPR057446">
    <property type="entry name" value="PH_bac"/>
</dbReference>
<name>A0ABU2B0U8_9MICC</name>
<protein>
    <recommendedName>
        <fullName evidence="2">PH domain-containing protein</fullName>
    </recommendedName>
</protein>
<dbReference type="EMBL" id="JAVDYJ010000001">
    <property type="protein sequence ID" value="MDR7347226.1"/>
    <property type="molecule type" value="Genomic_DNA"/>
</dbReference>
<dbReference type="RefSeq" id="WP_310173152.1">
    <property type="nucleotide sequence ID" value="NZ_BAABHE010000002.1"/>
</dbReference>
<keyword evidence="1" id="KW-0812">Transmembrane</keyword>